<organism evidence="1 2">
    <name type="scientific">Brassica cretica</name>
    <name type="common">Mustard</name>
    <dbReference type="NCBI Taxonomy" id="69181"/>
    <lineage>
        <taxon>Eukaryota</taxon>
        <taxon>Viridiplantae</taxon>
        <taxon>Streptophyta</taxon>
        <taxon>Embryophyta</taxon>
        <taxon>Tracheophyta</taxon>
        <taxon>Spermatophyta</taxon>
        <taxon>Magnoliopsida</taxon>
        <taxon>eudicotyledons</taxon>
        <taxon>Gunneridae</taxon>
        <taxon>Pentapetalae</taxon>
        <taxon>rosids</taxon>
        <taxon>malvids</taxon>
        <taxon>Brassicales</taxon>
        <taxon>Brassicaceae</taxon>
        <taxon>Brassiceae</taxon>
        <taxon>Brassica</taxon>
    </lineage>
</organism>
<reference evidence="1" key="1">
    <citation type="submission" date="2019-12" db="EMBL/GenBank/DDBJ databases">
        <title>Genome sequencing and annotation of Brassica cretica.</title>
        <authorList>
            <person name="Studholme D.J."/>
            <person name="Sarris P."/>
        </authorList>
    </citation>
    <scope>NUCLEOTIDE SEQUENCE</scope>
    <source>
        <strain evidence="1">PFS-109/04</strain>
        <tissue evidence="1">Leaf</tissue>
    </source>
</reference>
<sequence>MNCIGFKLITDGVHEANPRNNPGQILLFFLSSTTSTTGIANSNRMPQVCTRGRGMLTPLFEDIGINLHDQAPLPQRG</sequence>
<accession>A0A8S9MUT1</accession>
<gene>
    <name evidence="1" type="ORF">F2Q69_00053652</name>
</gene>
<dbReference type="AlphaFoldDB" id="A0A8S9MUT1"/>
<dbReference type="Proteomes" id="UP000712600">
    <property type="component" value="Unassembled WGS sequence"/>
</dbReference>
<protein>
    <submittedName>
        <fullName evidence="1">Uncharacterized protein</fullName>
    </submittedName>
</protein>
<evidence type="ECO:0000313" key="1">
    <source>
        <dbReference type="EMBL" id="KAF3485688.1"/>
    </source>
</evidence>
<proteinExistence type="predicted"/>
<name>A0A8S9MUT1_BRACR</name>
<dbReference type="EMBL" id="QGKX02002183">
    <property type="protein sequence ID" value="KAF3485688.1"/>
    <property type="molecule type" value="Genomic_DNA"/>
</dbReference>
<comment type="caution">
    <text evidence="1">The sequence shown here is derived from an EMBL/GenBank/DDBJ whole genome shotgun (WGS) entry which is preliminary data.</text>
</comment>
<evidence type="ECO:0000313" key="2">
    <source>
        <dbReference type="Proteomes" id="UP000712600"/>
    </source>
</evidence>